<dbReference type="RefSeq" id="WP_347689994.1">
    <property type="nucleotide sequence ID" value="NZ_JBDPZN010000002.1"/>
</dbReference>
<keyword evidence="1" id="KW-1133">Transmembrane helix</keyword>
<feature type="transmembrane region" description="Helical" evidence="1">
    <location>
        <begin position="153"/>
        <end position="174"/>
    </location>
</feature>
<keyword evidence="1" id="KW-0812">Transmembrane</keyword>
<feature type="transmembrane region" description="Helical" evidence="1">
    <location>
        <begin position="108"/>
        <end position="133"/>
    </location>
</feature>
<reference evidence="2 3" key="1">
    <citation type="submission" date="2024-05" db="EMBL/GenBank/DDBJ databases">
        <title>Genome sequencing of Marine Estuary Bacteria, Shewanella vesiculosa and S. baltica, and Pseudomonas syringae.</title>
        <authorList>
            <person name="Gurung A."/>
            <person name="Maclea K.S."/>
        </authorList>
    </citation>
    <scope>NUCLEOTIDE SEQUENCE [LARGE SCALE GENOMIC DNA]</scope>
    <source>
        <strain evidence="2 3">1A</strain>
    </source>
</reference>
<dbReference type="EMBL" id="JBDPZN010000002">
    <property type="protein sequence ID" value="MEO3682295.1"/>
    <property type="molecule type" value="Genomic_DNA"/>
</dbReference>
<dbReference type="Proteomes" id="UP001477278">
    <property type="component" value="Unassembled WGS sequence"/>
</dbReference>
<comment type="caution">
    <text evidence="2">The sequence shown here is derived from an EMBL/GenBank/DDBJ whole genome shotgun (WGS) entry which is preliminary data.</text>
</comment>
<sequence length="184" mass="20720">MSSKINIIGIVSGHLSTLKNTTTKKISFVDLFTFYIIPTIAAAIALYFGFTQSNDLSSLLVNFGAIFTALLLSVLVLVYDQGTKISEKIEKNGSSLVLSLKEQLLNELYFNICYSIVISISLVFLCLIEKIIHDWSYDISCQFFTFSFTPDKWIISPIIIFLTVNLMLTILMIVKRMHVLLTAK</sequence>
<name>A0ABV0FN90_9GAMM</name>
<protein>
    <submittedName>
        <fullName evidence="2">Uncharacterized protein</fullName>
    </submittedName>
</protein>
<evidence type="ECO:0000256" key="1">
    <source>
        <dbReference type="SAM" id="Phobius"/>
    </source>
</evidence>
<feature type="transmembrane region" description="Helical" evidence="1">
    <location>
        <begin position="28"/>
        <end position="50"/>
    </location>
</feature>
<accession>A0ABV0FN90</accession>
<gene>
    <name evidence="2" type="ORF">ABHN84_08290</name>
</gene>
<keyword evidence="3" id="KW-1185">Reference proteome</keyword>
<organism evidence="2 3">
    <name type="scientific">Shewanella vesiculosa</name>
    <dbReference type="NCBI Taxonomy" id="518738"/>
    <lineage>
        <taxon>Bacteria</taxon>
        <taxon>Pseudomonadati</taxon>
        <taxon>Pseudomonadota</taxon>
        <taxon>Gammaproteobacteria</taxon>
        <taxon>Alteromonadales</taxon>
        <taxon>Shewanellaceae</taxon>
        <taxon>Shewanella</taxon>
    </lineage>
</organism>
<keyword evidence="1" id="KW-0472">Membrane</keyword>
<evidence type="ECO:0000313" key="3">
    <source>
        <dbReference type="Proteomes" id="UP001477278"/>
    </source>
</evidence>
<evidence type="ECO:0000313" key="2">
    <source>
        <dbReference type="EMBL" id="MEO3682295.1"/>
    </source>
</evidence>
<feature type="transmembrane region" description="Helical" evidence="1">
    <location>
        <begin position="56"/>
        <end position="79"/>
    </location>
</feature>
<proteinExistence type="predicted"/>